<dbReference type="AlphaFoldDB" id="A0A8J9Y829"/>
<organism evidence="2 3">
    <name type="scientific">Brenthis ino</name>
    <name type="common">lesser marbled fritillary</name>
    <dbReference type="NCBI Taxonomy" id="405034"/>
    <lineage>
        <taxon>Eukaryota</taxon>
        <taxon>Metazoa</taxon>
        <taxon>Ecdysozoa</taxon>
        <taxon>Arthropoda</taxon>
        <taxon>Hexapoda</taxon>
        <taxon>Insecta</taxon>
        <taxon>Pterygota</taxon>
        <taxon>Neoptera</taxon>
        <taxon>Endopterygota</taxon>
        <taxon>Lepidoptera</taxon>
        <taxon>Glossata</taxon>
        <taxon>Ditrysia</taxon>
        <taxon>Papilionoidea</taxon>
        <taxon>Nymphalidae</taxon>
        <taxon>Heliconiinae</taxon>
        <taxon>Argynnini</taxon>
        <taxon>Brenthis</taxon>
    </lineage>
</organism>
<dbReference type="Proteomes" id="UP000838878">
    <property type="component" value="Chromosome 2"/>
</dbReference>
<reference evidence="2" key="1">
    <citation type="submission" date="2021-12" db="EMBL/GenBank/DDBJ databases">
        <authorList>
            <person name="Martin H S."/>
        </authorList>
    </citation>
    <scope>NUCLEOTIDE SEQUENCE</scope>
</reference>
<dbReference type="OrthoDB" id="10571373at2759"/>
<feature type="region of interest" description="Disordered" evidence="1">
    <location>
        <begin position="97"/>
        <end position="161"/>
    </location>
</feature>
<proteinExistence type="predicted"/>
<dbReference type="EMBL" id="OV170222">
    <property type="protein sequence ID" value="CAH0720884.1"/>
    <property type="molecule type" value="Genomic_DNA"/>
</dbReference>
<gene>
    <name evidence="2" type="ORF">BINO364_LOCUS7053</name>
</gene>
<feature type="non-terminal residue" evidence="2">
    <location>
        <position position="161"/>
    </location>
</feature>
<evidence type="ECO:0000313" key="2">
    <source>
        <dbReference type="EMBL" id="CAH0720884.1"/>
    </source>
</evidence>
<evidence type="ECO:0000256" key="1">
    <source>
        <dbReference type="SAM" id="MobiDB-lite"/>
    </source>
</evidence>
<name>A0A8J9Y829_9NEOP</name>
<feature type="compositionally biased region" description="Acidic residues" evidence="1">
    <location>
        <begin position="120"/>
        <end position="130"/>
    </location>
</feature>
<feature type="compositionally biased region" description="Basic and acidic residues" evidence="1">
    <location>
        <begin position="97"/>
        <end position="109"/>
    </location>
</feature>
<protein>
    <submittedName>
        <fullName evidence="2">Uncharacterized protein</fullName>
    </submittedName>
</protein>
<accession>A0A8J9Y829</accession>
<keyword evidence="3" id="KW-1185">Reference proteome</keyword>
<sequence>MLVNTGKVLVNAVGLIASKVGCPFVYYAGETQAAGGRRPRPLTRAGSATLPDTVAPRLCACSPVQRAPCTPRSSSSDNDISSIGDYVNENHILETKDTASCGTDKEVGDAKVTPDLNNEISDDEFFDVDPPDVHEPVGNTQSQDNRRYPIRTSRKTINYKE</sequence>
<evidence type="ECO:0000313" key="3">
    <source>
        <dbReference type="Proteomes" id="UP000838878"/>
    </source>
</evidence>